<sequence length="79" mass="8980">MDGVNKIASFLSALLAYFISLTRLLLQPLNSHLSFKIKLFCFFSTPLNFSLSSIPPIYYSFPRSQQQQHGSSSSQIGYW</sequence>
<dbReference type="Gramene" id="Kaladp0656s0001.1.v1.1">
    <property type="protein sequence ID" value="Kaladp0656s0001.1.v1.1.CDS.1"/>
    <property type="gene ID" value="Kaladp0656s0001.v1.1"/>
</dbReference>
<dbReference type="AlphaFoldDB" id="A0A7N0VF39"/>
<dbReference type="EnsemblPlants" id="Kaladp0656s0001.1.v1.1">
    <property type="protein sequence ID" value="Kaladp0656s0001.1.v1.1.CDS.1"/>
    <property type="gene ID" value="Kaladp0656s0001.v1.1"/>
</dbReference>
<keyword evidence="1" id="KW-0812">Transmembrane</keyword>
<feature type="transmembrane region" description="Helical" evidence="1">
    <location>
        <begin position="6"/>
        <end position="26"/>
    </location>
</feature>
<evidence type="ECO:0000313" key="2">
    <source>
        <dbReference type="EnsemblPlants" id="Kaladp0656s0001.1.v1.1.CDS.1"/>
    </source>
</evidence>
<reference evidence="2" key="1">
    <citation type="submission" date="2021-01" db="UniProtKB">
        <authorList>
            <consortium name="EnsemblPlants"/>
        </authorList>
    </citation>
    <scope>IDENTIFICATION</scope>
</reference>
<protein>
    <submittedName>
        <fullName evidence="2">Uncharacterized protein</fullName>
    </submittedName>
</protein>
<keyword evidence="3" id="KW-1185">Reference proteome</keyword>
<accession>A0A7N0VF39</accession>
<name>A0A7N0VF39_KALFE</name>
<evidence type="ECO:0000313" key="3">
    <source>
        <dbReference type="Proteomes" id="UP000594263"/>
    </source>
</evidence>
<proteinExistence type="predicted"/>
<evidence type="ECO:0000256" key="1">
    <source>
        <dbReference type="SAM" id="Phobius"/>
    </source>
</evidence>
<keyword evidence="1" id="KW-1133">Transmembrane helix</keyword>
<keyword evidence="1" id="KW-0472">Membrane</keyword>
<organism evidence="2 3">
    <name type="scientific">Kalanchoe fedtschenkoi</name>
    <name type="common">Lavender scallops</name>
    <name type="synonym">South American air plant</name>
    <dbReference type="NCBI Taxonomy" id="63787"/>
    <lineage>
        <taxon>Eukaryota</taxon>
        <taxon>Viridiplantae</taxon>
        <taxon>Streptophyta</taxon>
        <taxon>Embryophyta</taxon>
        <taxon>Tracheophyta</taxon>
        <taxon>Spermatophyta</taxon>
        <taxon>Magnoliopsida</taxon>
        <taxon>eudicotyledons</taxon>
        <taxon>Gunneridae</taxon>
        <taxon>Pentapetalae</taxon>
        <taxon>Saxifragales</taxon>
        <taxon>Crassulaceae</taxon>
        <taxon>Kalanchoe</taxon>
    </lineage>
</organism>
<dbReference type="Proteomes" id="UP000594263">
    <property type="component" value="Unplaced"/>
</dbReference>